<gene>
    <name evidence="2" type="ORF">SAMN02745136_05092</name>
</gene>
<feature type="transmembrane region" description="Helical" evidence="1">
    <location>
        <begin position="12"/>
        <end position="32"/>
    </location>
</feature>
<dbReference type="STRING" id="1121322.SAMN02745136_05092"/>
<protein>
    <submittedName>
        <fullName evidence="2">Putative ABC-transporter type IV</fullName>
    </submittedName>
</protein>
<keyword evidence="1" id="KW-0812">Transmembrane</keyword>
<dbReference type="EMBL" id="FRAC01000036">
    <property type="protein sequence ID" value="SHL52972.1"/>
    <property type="molecule type" value="Genomic_DNA"/>
</dbReference>
<dbReference type="InterPro" id="IPR010540">
    <property type="entry name" value="CmpB_TMEM229"/>
</dbReference>
<accession>A0A1M7BD90</accession>
<reference evidence="2 3" key="1">
    <citation type="submission" date="2016-11" db="EMBL/GenBank/DDBJ databases">
        <authorList>
            <person name="Jaros S."/>
            <person name="Januszkiewicz K."/>
            <person name="Wedrychowicz H."/>
        </authorList>
    </citation>
    <scope>NUCLEOTIDE SEQUENCE [LARGE SCALE GENOMIC DNA]</scope>
    <source>
        <strain evidence="2 3">DSM 15929</strain>
    </source>
</reference>
<keyword evidence="1" id="KW-0472">Membrane</keyword>
<dbReference type="AlphaFoldDB" id="A0A1M7BD90"/>
<feature type="transmembrane region" description="Helical" evidence="1">
    <location>
        <begin position="52"/>
        <end position="70"/>
    </location>
</feature>
<evidence type="ECO:0000313" key="2">
    <source>
        <dbReference type="EMBL" id="SHL52972.1"/>
    </source>
</evidence>
<feature type="transmembrane region" description="Helical" evidence="1">
    <location>
        <begin position="99"/>
        <end position="117"/>
    </location>
</feature>
<keyword evidence="3" id="KW-1185">Reference proteome</keyword>
<sequence>MRNCIIASLKQRYNMCTLILEFFIFSIAGWGWEVLLYGYQHHAFINRGVLHGPWLPIYGSGSMLILILLGGLRKRPVKLFLITMVLCGVIEYVPSVWQYVLCILLSIVFAADIIFSLHRPNAGMGITF</sequence>
<evidence type="ECO:0000313" key="3">
    <source>
        <dbReference type="Proteomes" id="UP000184386"/>
    </source>
</evidence>
<organism evidence="2 3">
    <name type="scientific">Anaerocolumna jejuensis DSM 15929</name>
    <dbReference type="NCBI Taxonomy" id="1121322"/>
    <lineage>
        <taxon>Bacteria</taxon>
        <taxon>Bacillati</taxon>
        <taxon>Bacillota</taxon>
        <taxon>Clostridia</taxon>
        <taxon>Lachnospirales</taxon>
        <taxon>Lachnospiraceae</taxon>
        <taxon>Anaerocolumna</taxon>
    </lineage>
</organism>
<evidence type="ECO:0000256" key="1">
    <source>
        <dbReference type="SAM" id="Phobius"/>
    </source>
</evidence>
<dbReference type="Pfam" id="PF06541">
    <property type="entry name" value="ABC_trans_CmpB"/>
    <property type="match status" value="1"/>
</dbReference>
<keyword evidence="1" id="KW-1133">Transmembrane helix</keyword>
<name>A0A1M7BD90_9FIRM</name>
<dbReference type="Proteomes" id="UP000184386">
    <property type="component" value="Unassembled WGS sequence"/>
</dbReference>
<proteinExistence type="predicted"/>